<comment type="catalytic activity">
    <reaction evidence="1">
        <text>2-phosphoglycolate + H2O = glycolate + phosphate</text>
        <dbReference type="Rhea" id="RHEA:14369"/>
        <dbReference type="ChEBI" id="CHEBI:15377"/>
        <dbReference type="ChEBI" id="CHEBI:29805"/>
        <dbReference type="ChEBI" id="CHEBI:43474"/>
        <dbReference type="ChEBI" id="CHEBI:58033"/>
        <dbReference type="EC" id="3.1.3.18"/>
    </reaction>
</comment>
<protein>
    <recommendedName>
        <fullName evidence="4">phosphoglycolate phosphatase</fullName>
        <ecNumber evidence="4">3.1.3.18</ecNumber>
    </recommendedName>
</protein>
<dbReference type="EMBL" id="JACFYJ010000057">
    <property type="protein sequence ID" value="MEI6000736.1"/>
    <property type="molecule type" value="Genomic_DNA"/>
</dbReference>
<dbReference type="InterPro" id="IPR006439">
    <property type="entry name" value="HAD-SF_hydro_IA"/>
</dbReference>
<dbReference type="SUPFAM" id="SSF56784">
    <property type="entry name" value="HAD-like"/>
    <property type="match status" value="1"/>
</dbReference>
<dbReference type="Gene3D" id="1.10.150.240">
    <property type="entry name" value="Putative phosphatase, domain 2"/>
    <property type="match status" value="1"/>
</dbReference>
<dbReference type="EC" id="3.1.3.18" evidence="4"/>
<dbReference type="Gene3D" id="3.40.50.1000">
    <property type="entry name" value="HAD superfamily/HAD-like"/>
    <property type="match status" value="1"/>
</dbReference>
<evidence type="ECO:0000256" key="2">
    <source>
        <dbReference type="ARBA" id="ARBA00004818"/>
    </source>
</evidence>
<dbReference type="PANTHER" id="PTHR43434">
    <property type="entry name" value="PHOSPHOGLYCOLATE PHOSPHATASE"/>
    <property type="match status" value="1"/>
</dbReference>
<accession>A0ABU8IYV2</accession>
<reference evidence="5 6" key="1">
    <citation type="journal article" date="2022" name="Arch. Microbiol.">
        <title>Paraburkholderia bengalensis sp. nov. isolated from roots of Oryza sativa, IR64.</title>
        <authorList>
            <person name="Nag P."/>
            <person name="Mondal N."/>
            <person name="Sarkar J."/>
            <person name="Das S."/>
        </authorList>
    </citation>
    <scope>NUCLEOTIDE SEQUENCE [LARGE SCALE GENOMIC DNA]</scope>
    <source>
        <strain evidence="5 6">IR64_4_BI</strain>
    </source>
</reference>
<keyword evidence="5" id="KW-0378">Hydrolase</keyword>
<dbReference type="PRINTS" id="PR00413">
    <property type="entry name" value="HADHALOGNASE"/>
</dbReference>
<organism evidence="5 6">
    <name type="scientific">Paraburkholderia bengalensis</name>
    <dbReference type="NCBI Taxonomy" id="2747562"/>
    <lineage>
        <taxon>Bacteria</taxon>
        <taxon>Pseudomonadati</taxon>
        <taxon>Pseudomonadota</taxon>
        <taxon>Betaproteobacteria</taxon>
        <taxon>Burkholderiales</taxon>
        <taxon>Burkholderiaceae</taxon>
        <taxon>Paraburkholderia</taxon>
    </lineage>
</organism>
<evidence type="ECO:0000313" key="6">
    <source>
        <dbReference type="Proteomes" id="UP001386437"/>
    </source>
</evidence>
<dbReference type="InterPro" id="IPR041492">
    <property type="entry name" value="HAD_2"/>
</dbReference>
<dbReference type="SFLD" id="SFLDS00003">
    <property type="entry name" value="Haloacid_Dehalogenase"/>
    <property type="match status" value="1"/>
</dbReference>
<comment type="similarity">
    <text evidence="3">Belongs to the HAD-like hydrolase superfamily. CbbY/CbbZ/Gph/YieH family.</text>
</comment>
<dbReference type="GO" id="GO:0016787">
    <property type="term" value="F:hydrolase activity"/>
    <property type="evidence" value="ECO:0007669"/>
    <property type="project" value="UniProtKB-KW"/>
</dbReference>
<keyword evidence="6" id="KW-1185">Reference proteome</keyword>
<dbReference type="InterPro" id="IPR023214">
    <property type="entry name" value="HAD_sf"/>
</dbReference>
<proteinExistence type="inferred from homology"/>
<evidence type="ECO:0000256" key="3">
    <source>
        <dbReference type="ARBA" id="ARBA00006171"/>
    </source>
</evidence>
<dbReference type="InterPro" id="IPR023198">
    <property type="entry name" value="PGP-like_dom2"/>
</dbReference>
<dbReference type="InterPro" id="IPR036412">
    <property type="entry name" value="HAD-like_sf"/>
</dbReference>
<dbReference type="InterPro" id="IPR050155">
    <property type="entry name" value="HAD-like_hydrolase_sf"/>
</dbReference>
<comment type="pathway">
    <text evidence="2">Organic acid metabolism; glycolate biosynthesis; glycolate from 2-phosphoglycolate: step 1/1.</text>
</comment>
<comment type="caution">
    <text evidence="5">The sequence shown here is derived from an EMBL/GenBank/DDBJ whole genome shotgun (WGS) entry which is preliminary data.</text>
</comment>
<dbReference type="Proteomes" id="UP001386437">
    <property type="component" value="Unassembled WGS sequence"/>
</dbReference>
<sequence length="219" mass="23865">MIRLFIFDFDGTLADTHEAIVNCVEATFDVFAHARPPWKSVIEAIGAGLAIPDVMRHLHGPSLDIEAAARWTACYRSLYDTTGLPQTRLFPGVGATLERLRAEGAHTAVVSNKGVSSVEQALSHYGIRDAIDLVVGDRPGMPRKPDPAAYQRFIEPRFAGIAPAQTVVVGDTHADIGFARAIGAQACWARYGYGDHRRCEQLAPDHIVDQFEALKAFIA</sequence>
<evidence type="ECO:0000256" key="1">
    <source>
        <dbReference type="ARBA" id="ARBA00000830"/>
    </source>
</evidence>
<name>A0ABU8IYV2_9BURK</name>
<dbReference type="SFLD" id="SFLDG01129">
    <property type="entry name" value="C1.5:_HAD__Beta-PGM__Phosphata"/>
    <property type="match status" value="1"/>
</dbReference>
<dbReference type="Pfam" id="PF13419">
    <property type="entry name" value="HAD_2"/>
    <property type="match status" value="1"/>
</dbReference>
<dbReference type="PANTHER" id="PTHR43434:SF1">
    <property type="entry name" value="PHOSPHOGLYCOLATE PHOSPHATASE"/>
    <property type="match status" value="1"/>
</dbReference>
<evidence type="ECO:0000313" key="5">
    <source>
        <dbReference type="EMBL" id="MEI6000736.1"/>
    </source>
</evidence>
<evidence type="ECO:0000256" key="4">
    <source>
        <dbReference type="ARBA" id="ARBA00013078"/>
    </source>
</evidence>
<gene>
    <name evidence="5" type="ORF">H3V53_27165</name>
</gene>
<dbReference type="RefSeq" id="WP_336600619.1">
    <property type="nucleotide sequence ID" value="NZ_JACFYJ010000057.1"/>
</dbReference>